<evidence type="ECO:0000256" key="8">
    <source>
        <dbReference type="ARBA" id="ARBA00023002"/>
    </source>
</evidence>
<dbReference type="InterPro" id="IPR036188">
    <property type="entry name" value="FAD/NAD-bd_sf"/>
</dbReference>
<evidence type="ECO:0000313" key="15">
    <source>
        <dbReference type="EMBL" id="KAK1314977.1"/>
    </source>
</evidence>
<dbReference type="PANTHER" id="PTHR42923:SF44">
    <property type="entry name" value="PROTOPORPHYRINOGEN OXIDASE 2, CHLOROPLASTIC_MITOCHONDRIAL"/>
    <property type="match status" value="1"/>
</dbReference>
<dbReference type="GO" id="GO:0005739">
    <property type="term" value="C:mitochondrion"/>
    <property type="evidence" value="ECO:0007669"/>
    <property type="project" value="UniProtKB-SubCell"/>
</dbReference>
<dbReference type="GO" id="GO:0006782">
    <property type="term" value="P:protoporphyrinogen IX biosynthetic process"/>
    <property type="evidence" value="ECO:0007669"/>
    <property type="project" value="UniProtKB-UniRule"/>
</dbReference>
<dbReference type="PANTHER" id="PTHR42923">
    <property type="entry name" value="PROTOPORPHYRINOGEN OXIDASE"/>
    <property type="match status" value="1"/>
</dbReference>
<dbReference type="Gene3D" id="1.10.3110.10">
    <property type="entry name" value="protoporphyrinogen ix oxidase, domain 3"/>
    <property type="match status" value="1"/>
</dbReference>
<evidence type="ECO:0000256" key="10">
    <source>
        <dbReference type="ARBA" id="ARBA00023133"/>
    </source>
</evidence>
<dbReference type="FunFam" id="1.10.3110.10:FF:000003">
    <property type="entry name" value="Protoporphyrinogen oxidase"/>
    <property type="match status" value="1"/>
</dbReference>
<dbReference type="Gene3D" id="3.90.660.20">
    <property type="entry name" value="Protoporphyrinogen oxidase, mitochondrial, domain 2"/>
    <property type="match status" value="1"/>
</dbReference>
<evidence type="ECO:0000256" key="5">
    <source>
        <dbReference type="ARBA" id="ARBA00012867"/>
    </source>
</evidence>
<feature type="domain" description="Amine oxidase" evidence="14">
    <location>
        <begin position="35"/>
        <end position="503"/>
    </location>
</feature>
<evidence type="ECO:0000256" key="3">
    <source>
        <dbReference type="ARBA" id="ARBA00005073"/>
    </source>
</evidence>
<comment type="similarity">
    <text evidence="4 13">Belongs to the protoporphyrinogen/coproporphyrinogen oxidase family. Protoporphyrinogen oxidase subfamily.</text>
</comment>
<dbReference type="EMBL" id="JAUJYO010000006">
    <property type="protein sequence ID" value="KAK1314977.1"/>
    <property type="molecule type" value="Genomic_DNA"/>
</dbReference>
<keyword evidence="10 13" id="KW-0350">Heme biosynthesis</keyword>
<dbReference type="InterPro" id="IPR004572">
    <property type="entry name" value="Protoporphyrinogen_oxidase"/>
</dbReference>
<evidence type="ECO:0000256" key="13">
    <source>
        <dbReference type="RuleBase" id="RU367069"/>
    </source>
</evidence>
<keyword evidence="16" id="KW-1185">Reference proteome</keyword>
<evidence type="ECO:0000256" key="11">
    <source>
        <dbReference type="ARBA" id="ARBA00023244"/>
    </source>
</evidence>
<dbReference type="GO" id="GO:0009534">
    <property type="term" value="C:chloroplast thylakoid"/>
    <property type="evidence" value="ECO:0007669"/>
    <property type="project" value="TreeGrafter"/>
</dbReference>
<reference evidence="15" key="1">
    <citation type="journal article" date="2023" name="Nat. Commun.">
        <title>Diploid and tetraploid genomes of Acorus and the evolution of monocots.</title>
        <authorList>
            <person name="Ma L."/>
            <person name="Liu K.W."/>
            <person name="Li Z."/>
            <person name="Hsiao Y.Y."/>
            <person name="Qi Y."/>
            <person name="Fu T."/>
            <person name="Tang G.D."/>
            <person name="Zhang D."/>
            <person name="Sun W.H."/>
            <person name="Liu D.K."/>
            <person name="Li Y."/>
            <person name="Chen G.Z."/>
            <person name="Liu X.D."/>
            <person name="Liao X.Y."/>
            <person name="Jiang Y.T."/>
            <person name="Yu X."/>
            <person name="Hao Y."/>
            <person name="Huang J."/>
            <person name="Zhao X.W."/>
            <person name="Ke S."/>
            <person name="Chen Y.Y."/>
            <person name="Wu W.L."/>
            <person name="Hsu J.L."/>
            <person name="Lin Y.F."/>
            <person name="Huang M.D."/>
            <person name="Li C.Y."/>
            <person name="Huang L."/>
            <person name="Wang Z.W."/>
            <person name="Zhao X."/>
            <person name="Zhong W.Y."/>
            <person name="Peng D.H."/>
            <person name="Ahmad S."/>
            <person name="Lan S."/>
            <person name="Zhang J.S."/>
            <person name="Tsai W.C."/>
            <person name="Van de Peer Y."/>
            <person name="Liu Z.J."/>
        </authorList>
    </citation>
    <scope>NUCLEOTIDE SEQUENCE</scope>
    <source>
        <strain evidence="15">CP</strain>
    </source>
</reference>
<keyword evidence="11 13" id="KW-0627">Porphyrin biosynthesis</keyword>
<evidence type="ECO:0000256" key="7">
    <source>
        <dbReference type="ARBA" id="ARBA00022827"/>
    </source>
</evidence>
<comment type="caution">
    <text evidence="15">The sequence shown here is derived from an EMBL/GenBank/DDBJ whole genome shotgun (WGS) entry which is preliminary data.</text>
</comment>
<evidence type="ECO:0000256" key="9">
    <source>
        <dbReference type="ARBA" id="ARBA00023128"/>
    </source>
</evidence>
<evidence type="ECO:0000259" key="14">
    <source>
        <dbReference type="Pfam" id="PF01593"/>
    </source>
</evidence>
<reference evidence="15" key="2">
    <citation type="submission" date="2023-06" db="EMBL/GenBank/DDBJ databases">
        <authorList>
            <person name="Ma L."/>
            <person name="Liu K.-W."/>
            <person name="Li Z."/>
            <person name="Hsiao Y.-Y."/>
            <person name="Qi Y."/>
            <person name="Fu T."/>
            <person name="Tang G."/>
            <person name="Zhang D."/>
            <person name="Sun W.-H."/>
            <person name="Liu D.-K."/>
            <person name="Li Y."/>
            <person name="Chen G.-Z."/>
            <person name="Liu X.-D."/>
            <person name="Liao X.-Y."/>
            <person name="Jiang Y.-T."/>
            <person name="Yu X."/>
            <person name="Hao Y."/>
            <person name="Huang J."/>
            <person name="Zhao X.-W."/>
            <person name="Ke S."/>
            <person name="Chen Y.-Y."/>
            <person name="Wu W.-L."/>
            <person name="Hsu J.-L."/>
            <person name="Lin Y.-F."/>
            <person name="Huang M.-D."/>
            <person name="Li C.-Y."/>
            <person name="Huang L."/>
            <person name="Wang Z.-W."/>
            <person name="Zhao X."/>
            <person name="Zhong W.-Y."/>
            <person name="Peng D.-H."/>
            <person name="Ahmad S."/>
            <person name="Lan S."/>
            <person name="Zhang J.-S."/>
            <person name="Tsai W.-C."/>
            <person name="Van De Peer Y."/>
            <person name="Liu Z.-J."/>
        </authorList>
    </citation>
    <scope>NUCLEOTIDE SEQUENCE</scope>
    <source>
        <strain evidence="15">CP</strain>
        <tissue evidence="15">Leaves</tissue>
    </source>
</reference>
<evidence type="ECO:0000256" key="6">
    <source>
        <dbReference type="ARBA" id="ARBA00022630"/>
    </source>
</evidence>
<comment type="catalytic activity">
    <reaction evidence="12 13">
        <text>protoporphyrinogen IX + 3 O2 = protoporphyrin IX + 3 H2O2</text>
        <dbReference type="Rhea" id="RHEA:25576"/>
        <dbReference type="ChEBI" id="CHEBI:15379"/>
        <dbReference type="ChEBI" id="CHEBI:16240"/>
        <dbReference type="ChEBI" id="CHEBI:57306"/>
        <dbReference type="ChEBI" id="CHEBI:57307"/>
        <dbReference type="EC" id="1.3.3.4"/>
    </reaction>
</comment>
<dbReference type="AlphaFoldDB" id="A0AAV9ES60"/>
<dbReference type="Pfam" id="PF01593">
    <property type="entry name" value="Amino_oxidase"/>
    <property type="match status" value="1"/>
</dbReference>
<accession>A0AAV9ES60</accession>
<proteinExistence type="inferred from homology"/>
<dbReference type="InterPro" id="IPR050464">
    <property type="entry name" value="Zeta_carotene_desat/Oxidored"/>
</dbReference>
<dbReference type="EC" id="1.3.3.4" evidence="5 13"/>
<dbReference type="SUPFAM" id="SSF51905">
    <property type="entry name" value="FAD/NAD(P)-binding domain"/>
    <property type="match status" value="1"/>
</dbReference>
<keyword evidence="9" id="KW-0496">Mitochondrion</keyword>
<comment type="pathway">
    <text evidence="3 13">Porphyrin-containing compound metabolism; protoporphyrin-IX biosynthesis; protoporphyrin-IX from protoporphyrinogen-IX: step 1/1.</text>
</comment>
<evidence type="ECO:0000256" key="4">
    <source>
        <dbReference type="ARBA" id="ARBA00010551"/>
    </source>
</evidence>
<evidence type="ECO:0000313" key="16">
    <source>
        <dbReference type="Proteomes" id="UP001180020"/>
    </source>
</evidence>
<evidence type="ECO:0000256" key="12">
    <source>
        <dbReference type="ARBA" id="ARBA00047554"/>
    </source>
</evidence>
<comment type="function">
    <text evidence="1 13">Catalyzes the 6-electron oxidation of protoporphyrinogen-IX to form protoporphyrin-IX.</text>
</comment>
<dbReference type="Gene3D" id="3.50.50.60">
    <property type="entry name" value="FAD/NAD(P)-binding domain"/>
    <property type="match status" value="1"/>
</dbReference>
<evidence type="ECO:0000256" key="2">
    <source>
        <dbReference type="ARBA" id="ARBA00004173"/>
    </source>
</evidence>
<keyword evidence="8 13" id="KW-0560">Oxidoreductase</keyword>
<keyword evidence="6 13" id="KW-0285">Flavoprotein</keyword>
<keyword evidence="7 13" id="KW-0274">FAD</keyword>
<dbReference type="NCBIfam" id="TIGR00562">
    <property type="entry name" value="proto_IX_ox"/>
    <property type="match status" value="1"/>
</dbReference>
<dbReference type="Proteomes" id="UP001180020">
    <property type="component" value="Unassembled WGS sequence"/>
</dbReference>
<comment type="subcellular location">
    <subcellularLocation>
        <location evidence="2">Mitochondrion</location>
    </subcellularLocation>
    <subcellularLocation>
        <location evidence="13">Plastid</location>
        <location evidence="13">Chloroplast</location>
    </subcellularLocation>
</comment>
<comment type="cofactor">
    <cofactor evidence="13">
        <name>FAD</name>
        <dbReference type="ChEBI" id="CHEBI:57692"/>
    </cofactor>
    <text evidence="13">Binds 1 FAD per subunit.</text>
</comment>
<dbReference type="InterPro" id="IPR002937">
    <property type="entry name" value="Amino_oxidase"/>
</dbReference>
<gene>
    <name evidence="15" type="ORF">QJS10_CPA06g01378</name>
</gene>
<dbReference type="GO" id="GO:0004729">
    <property type="term" value="F:oxygen-dependent protoporphyrinogen oxidase activity"/>
    <property type="evidence" value="ECO:0007669"/>
    <property type="project" value="UniProtKB-UniRule"/>
</dbReference>
<sequence>MSVQLNFRAEALAPSMASSSKEGPARRVAVVGGGVSGLAAAYKLESQGLKVTLFETEGRAGGKIRSATEDGLIWDEGANTMTETEAEVGRLIDDLGLREKQQFPISQNKRYIAKNGQPELIPSNPIALIKSNFLSPQSKFRVILEPFLWRYSGMKNNTSKVSDEFSHESVGGFFERHFGKEVVDYLIDPFVSGTSAGDPDSLSMRHAFPEMWDLENKFGSIIVGAIRSRFSHKSKKGGNEKPLEKKKIQRGSFSFQGGMQTLTDTLCMALGKDNLKLNSKVLSLSFNDVGGSVSNNWLISYAAQGPMRKGSLQDQSYDAVIMTAPLCNVQEMKFLKRRKPFVLDFLPKVTYLPLSLIITSFKKEQIKRPLQGFGVLVPSKEQANGLKTIGTLFSSMMFPDRAPNDQYLYTTFVGGSRNRDLAGASMDELKEIVVSDMRKLLGAEGQPVFLKHVYWSKAFPLYGHDYDLVLKSIEKMEENLPGFFYAGNHRGGLSVGKAIVSGAKVEPWKGVIMKMLGAIIHLFTLVASTCFKFFQRWCRAASTILLFGFSTFNCEMQTSPSVGVHLIGVTGKSYPSRTFEAA</sequence>
<organism evidence="15 16">
    <name type="scientific">Acorus calamus</name>
    <name type="common">Sweet flag</name>
    <dbReference type="NCBI Taxonomy" id="4465"/>
    <lineage>
        <taxon>Eukaryota</taxon>
        <taxon>Viridiplantae</taxon>
        <taxon>Streptophyta</taxon>
        <taxon>Embryophyta</taxon>
        <taxon>Tracheophyta</taxon>
        <taxon>Spermatophyta</taxon>
        <taxon>Magnoliopsida</taxon>
        <taxon>Liliopsida</taxon>
        <taxon>Acoraceae</taxon>
        <taxon>Acorus</taxon>
    </lineage>
</organism>
<evidence type="ECO:0000256" key="1">
    <source>
        <dbReference type="ARBA" id="ARBA00002600"/>
    </source>
</evidence>
<protein>
    <recommendedName>
        <fullName evidence="5 13">Protoporphyrinogen oxidase</fullName>
        <ecNumber evidence="5 13">1.3.3.4</ecNumber>
    </recommendedName>
</protein>
<dbReference type="SUPFAM" id="SSF54373">
    <property type="entry name" value="FAD-linked reductases, C-terminal domain"/>
    <property type="match status" value="1"/>
</dbReference>
<name>A0AAV9ES60_ACOCL</name>